<organism evidence="2 3">
    <name type="scientific">Pedobacter cryoconitis</name>
    <dbReference type="NCBI Taxonomy" id="188932"/>
    <lineage>
        <taxon>Bacteria</taxon>
        <taxon>Pseudomonadati</taxon>
        <taxon>Bacteroidota</taxon>
        <taxon>Sphingobacteriia</taxon>
        <taxon>Sphingobacteriales</taxon>
        <taxon>Sphingobacteriaceae</taxon>
        <taxon>Pedobacter</taxon>
    </lineage>
</organism>
<accession>A0A327TBK7</accession>
<dbReference type="InterPro" id="IPR036259">
    <property type="entry name" value="MFS_trans_sf"/>
</dbReference>
<keyword evidence="1" id="KW-0812">Transmembrane</keyword>
<dbReference type="EMBL" id="QLLR01000001">
    <property type="protein sequence ID" value="RAJ37013.1"/>
    <property type="molecule type" value="Genomic_DNA"/>
</dbReference>
<sequence length="98" mass="10450">MTILVVAVWGFLYAPCFLNASAYMISAAPHALEFANSLATSFGNLGVSVGTIVSGWVIATSGIAMSPWVGMSFGLLSLIMIGLRSLIESWQQRVKCYS</sequence>
<name>A0A327TBK7_9SPHI</name>
<comment type="caution">
    <text evidence="2">The sequence shown here is derived from an EMBL/GenBank/DDBJ whole genome shotgun (WGS) entry which is preliminary data.</text>
</comment>
<reference evidence="2 3" key="1">
    <citation type="submission" date="2018-06" db="EMBL/GenBank/DDBJ databases">
        <title>Genomic Encyclopedia of Archaeal and Bacterial Type Strains, Phase II (KMG-II): from individual species to whole genera.</title>
        <authorList>
            <person name="Goeker M."/>
        </authorList>
    </citation>
    <scope>NUCLEOTIDE SEQUENCE [LARGE SCALE GENOMIC DNA]</scope>
    <source>
        <strain evidence="2 3">DSM 14825</strain>
    </source>
</reference>
<feature type="transmembrane region" description="Helical" evidence="1">
    <location>
        <begin position="38"/>
        <end position="59"/>
    </location>
</feature>
<dbReference type="Proteomes" id="UP000249754">
    <property type="component" value="Unassembled WGS sequence"/>
</dbReference>
<keyword evidence="1" id="KW-0472">Membrane</keyword>
<keyword evidence="1" id="KW-1133">Transmembrane helix</keyword>
<dbReference type="SUPFAM" id="SSF103473">
    <property type="entry name" value="MFS general substrate transporter"/>
    <property type="match status" value="1"/>
</dbReference>
<evidence type="ECO:0000313" key="2">
    <source>
        <dbReference type="EMBL" id="RAJ37013.1"/>
    </source>
</evidence>
<protein>
    <submittedName>
        <fullName evidence="2">Uncharacterized protein</fullName>
    </submittedName>
</protein>
<feature type="transmembrane region" description="Helical" evidence="1">
    <location>
        <begin position="65"/>
        <end position="83"/>
    </location>
</feature>
<feature type="transmembrane region" description="Helical" evidence="1">
    <location>
        <begin position="6"/>
        <end position="26"/>
    </location>
</feature>
<evidence type="ECO:0000313" key="3">
    <source>
        <dbReference type="Proteomes" id="UP000249754"/>
    </source>
</evidence>
<proteinExistence type="predicted"/>
<gene>
    <name evidence="2" type="ORF">LY11_00088</name>
</gene>
<evidence type="ECO:0000256" key="1">
    <source>
        <dbReference type="SAM" id="Phobius"/>
    </source>
</evidence>
<dbReference type="AlphaFoldDB" id="A0A327TBK7"/>